<evidence type="ECO:0000256" key="5">
    <source>
        <dbReference type="ARBA" id="ARBA00005363"/>
    </source>
</evidence>
<dbReference type="Gene3D" id="3.40.970.10">
    <property type="entry name" value="Ribonuclease H1, N-terminal domain"/>
    <property type="match status" value="1"/>
</dbReference>
<evidence type="ECO:0000256" key="4">
    <source>
        <dbReference type="ARBA" id="ARBA00004614"/>
    </source>
</evidence>
<feature type="domain" description="MRH" evidence="21">
    <location>
        <begin position="31"/>
        <end position="191"/>
    </location>
</feature>
<evidence type="ECO:0000256" key="16">
    <source>
        <dbReference type="ARBA" id="ARBA00023157"/>
    </source>
</evidence>
<dbReference type="InterPro" id="IPR009027">
    <property type="entry name" value="Ribosomal_bL9/RNase_H1_N"/>
</dbReference>
<keyword evidence="16" id="KW-1015">Disulfide bond</keyword>
<evidence type="ECO:0000256" key="2">
    <source>
        <dbReference type="ARBA" id="ARBA00004358"/>
    </source>
</evidence>
<evidence type="ECO:0000256" key="15">
    <source>
        <dbReference type="ARBA" id="ARBA00023136"/>
    </source>
</evidence>
<feature type="compositionally biased region" description="Polar residues" evidence="18">
    <location>
        <begin position="745"/>
        <end position="764"/>
    </location>
</feature>
<evidence type="ECO:0000256" key="12">
    <source>
        <dbReference type="ARBA" id="ARBA00023006"/>
    </source>
</evidence>
<dbReference type="Gene3D" id="2.70.130.10">
    <property type="entry name" value="Mannose-6-phosphate receptor binding domain"/>
    <property type="match status" value="1"/>
</dbReference>
<feature type="compositionally biased region" description="Polar residues" evidence="18">
    <location>
        <begin position="696"/>
        <end position="721"/>
    </location>
</feature>
<evidence type="ECO:0000256" key="20">
    <source>
        <dbReference type="SAM" id="SignalP"/>
    </source>
</evidence>
<dbReference type="Proteomes" id="UP000230002">
    <property type="component" value="Unassembled WGS sequence"/>
</dbReference>
<evidence type="ECO:0000256" key="14">
    <source>
        <dbReference type="ARBA" id="ARBA00023128"/>
    </source>
</evidence>
<dbReference type="SUPFAM" id="SSF50911">
    <property type="entry name" value="Mannose 6-phosphate receptor domain"/>
    <property type="match status" value="1"/>
</dbReference>
<keyword evidence="17" id="KW-0968">Cytoplasmic vesicle</keyword>
<feature type="region of interest" description="Disordered" evidence="18">
    <location>
        <begin position="192"/>
        <end position="218"/>
    </location>
</feature>
<gene>
    <name evidence="22" type="ORF">GSI_08191</name>
</gene>
<feature type="compositionally biased region" description="Low complexity" evidence="18">
    <location>
        <begin position="666"/>
        <end position="675"/>
    </location>
</feature>
<evidence type="ECO:0000256" key="8">
    <source>
        <dbReference type="ARBA" id="ARBA00022692"/>
    </source>
</evidence>
<dbReference type="InterPro" id="IPR044865">
    <property type="entry name" value="MRH_dom"/>
</dbReference>
<dbReference type="GO" id="GO:0034045">
    <property type="term" value="C:phagophore assembly site membrane"/>
    <property type="evidence" value="ECO:0007669"/>
    <property type="project" value="UniProtKB-SubCell"/>
</dbReference>
<feature type="region of interest" description="Disordered" evidence="18">
    <location>
        <begin position="974"/>
        <end position="996"/>
    </location>
</feature>
<feature type="compositionally biased region" description="Polar residues" evidence="18">
    <location>
        <begin position="469"/>
        <end position="486"/>
    </location>
</feature>
<name>A0A2G8S7J1_9APHY</name>
<feature type="region of interest" description="Disordered" evidence="18">
    <location>
        <begin position="338"/>
        <end position="551"/>
    </location>
</feature>
<dbReference type="STRING" id="1077348.A0A2G8S7J1"/>
<keyword evidence="13" id="KW-0333">Golgi apparatus</keyword>
<keyword evidence="8 19" id="KW-0812">Transmembrane</keyword>
<dbReference type="InterPro" id="IPR018939">
    <property type="entry name" value="Autophagy-rel_prot_27"/>
</dbReference>
<accession>A0A2G8S7J1</accession>
<feature type="compositionally biased region" description="Low complexity" evidence="18">
    <location>
        <begin position="452"/>
        <end position="461"/>
    </location>
</feature>
<feature type="compositionally biased region" description="Polar residues" evidence="18">
    <location>
        <begin position="930"/>
        <end position="939"/>
    </location>
</feature>
<feature type="compositionally biased region" description="Low complexity" evidence="18">
    <location>
        <begin position="405"/>
        <end position="419"/>
    </location>
</feature>
<dbReference type="GO" id="GO:0015031">
    <property type="term" value="P:protein transport"/>
    <property type="evidence" value="ECO:0007669"/>
    <property type="project" value="UniProtKB-KW"/>
</dbReference>
<evidence type="ECO:0000256" key="7">
    <source>
        <dbReference type="ARBA" id="ARBA00022448"/>
    </source>
</evidence>
<reference evidence="22 23" key="1">
    <citation type="journal article" date="2015" name="Sci. Rep.">
        <title>Chromosome-level genome map provides insights into diverse defense mechanisms in the medicinal fungus Ganoderma sinense.</title>
        <authorList>
            <person name="Zhu Y."/>
            <person name="Xu J."/>
            <person name="Sun C."/>
            <person name="Zhou S."/>
            <person name="Xu H."/>
            <person name="Nelson D.R."/>
            <person name="Qian J."/>
            <person name="Song J."/>
            <person name="Luo H."/>
            <person name="Xiang L."/>
            <person name="Li Y."/>
            <person name="Xu Z."/>
            <person name="Ji A."/>
            <person name="Wang L."/>
            <person name="Lu S."/>
            <person name="Hayward A."/>
            <person name="Sun W."/>
            <person name="Li X."/>
            <person name="Schwartz D.C."/>
            <person name="Wang Y."/>
            <person name="Chen S."/>
        </authorList>
    </citation>
    <scope>NUCLEOTIDE SEQUENCE [LARGE SCALE GENOMIC DNA]</scope>
    <source>
        <strain evidence="22 23">ZZ0214-1</strain>
    </source>
</reference>
<comment type="similarity">
    <text evidence="5">Belongs to the ATG27 family.</text>
</comment>
<feature type="compositionally biased region" description="Low complexity" evidence="18">
    <location>
        <begin position="722"/>
        <end position="731"/>
    </location>
</feature>
<keyword evidence="7" id="KW-0813">Transport</keyword>
<feature type="compositionally biased region" description="Polar residues" evidence="18">
    <location>
        <begin position="617"/>
        <end position="638"/>
    </location>
</feature>
<comment type="caution">
    <text evidence="22">The sequence shown here is derived from an EMBL/GenBank/DDBJ whole genome shotgun (WGS) entry which is preliminary data.</text>
</comment>
<feature type="compositionally biased region" description="Basic and acidic residues" evidence="18">
    <location>
        <begin position="197"/>
        <end position="218"/>
    </location>
</feature>
<dbReference type="AlphaFoldDB" id="A0A2G8S7J1"/>
<feature type="compositionally biased region" description="Basic and acidic residues" evidence="18">
    <location>
        <begin position="600"/>
        <end position="616"/>
    </location>
</feature>
<feature type="compositionally biased region" description="Polar residues" evidence="18">
    <location>
        <begin position="539"/>
        <end position="548"/>
    </location>
</feature>
<evidence type="ECO:0000256" key="6">
    <source>
        <dbReference type="ARBA" id="ARBA00013776"/>
    </source>
</evidence>
<dbReference type="Pfam" id="PF01693">
    <property type="entry name" value="Cauli_VI"/>
    <property type="match status" value="1"/>
</dbReference>
<dbReference type="OrthoDB" id="29460at2759"/>
<evidence type="ECO:0000256" key="11">
    <source>
        <dbReference type="ARBA" id="ARBA00022989"/>
    </source>
</evidence>
<keyword evidence="12" id="KW-0072">Autophagy</keyword>
<evidence type="ECO:0000256" key="19">
    <source>
        <dbReference type="SAM" id="Phobius"/>
    </source>
</evidence>
<dbReference type="InterPro" id="IPR037056">
    <property type="entry name" value="RNase_H1_N_sf"/>
</dbReference>
<feature type="compositionally biased region" description="Basic and acidic residues" evidence="18">
    <location>
        <begin position="345"/>
        <end position="372"/>
    </location>
</feature>
<keyword evidence="15 19" id="KW-0472">Membrane</keyword>
<feature type="signal peptide" evidence="20">
    <location>
        <begin position="1"/>
        <end position="24"/>
    </location>
</feature>
<dbReference type="InterPro" id="IPR011320">
    <property type="entry name" value="RNase_H1_N"/>
</dbReference>
<sequence length="1010" mass="107791">MPSFHRHPVSRAVLLTLLSALVAAQDDQKPFDCHVTIGQDKYDLTGLKGEFAAERDISLPPSTIHDTLSFNLCEDLTTKKDVPAEDQCPSGTRACLVRTTKKNGKDDQVLSVIPLANSSASAVSYEATTSPKGLQLTFAGSSYPSPAGSDPIPQHLHVKLLCSSNMANLNFTSYDGKDLYIQWEAPAGCLFESPPDEGTKDPSKGGDDKSGSGGEKEQESVGSGLGYFFLLLFLAFVAYFALGAYYNYSTYGASGADLIPSTSSSSSVRLRLQEREWRMAKKQAYVVLVGVKPGVYTNWLDVTQNTVGVPHAQFQGFTYFEEASEYFERALRRGATRAVKLPPPLKDHDEDKDEDKPEGAGRKNLKKPEGRSDGGPVKQRRRRIEDSPAESIAQTPASTPKGSSAGRAARDAQIAAALAGVRRNGIGPSASSPNVISSDRERRQQQERSSRRTAALARSATEPAYHFQVQPQVQNSPTVSESTRTPVHTRPRSTRRTVELPSPEPDARTRVRTRTRETRTGSEPHGPVSDIPTDETRTTNRFTNSPGLSTPRIRYAQSLSYASSPSLASSDIRTHISSPSSFGTRYFPEDWLARIGLAGQRREAGVDRDRRGDDRNSILSTSLSKYATAPNTPEQVSTELEDEVEEVRGVASASPSSSVHDRAGLSKSSSSSPRSAVTRSKTWSSAPSPPPATATEVISSPSATSTPRHTGSTSNSTGVNYSLSPSLASVPPSSPPSEPKKKTATRVTRSLSEAQVQTESPSTQARRRKNPEAEAGVQTDSPRRCKNPEVGVQAAPPSPHKRRHLDNQVQTSPVASALRASTAVGDVPVRPLPGGFPCACEHPEYACINCGERPRVEEGGGRSAASSSRSSRAPSTTTASPVPSEFSSAPSSPAPSGTPASASAVSSLVSTRSNSSRSHGGHTPIMGPSESRSYSRSPTARIQESLEMMSFSEAARGVGAEVVVHDVSFDPRSPIQRGTNIPAGTSGSAVRPSPAMAPVPMGSLGLLFES</sequence>
<dbReference type="PROSITE" id="PS51914">
    <property type="entry name" value="MRH"/>
    <property type="match status" value="1"/>
</dbReference>
<dbReference type="GO" id="GO:0006914">
    <property type="term" value="P:autophagy"/>
    <property type="evidence" value="ECO:0007669"/>
    <property type="project" value="UniProtKB-KW"/>
</dbReference>
<evidence type="ECO:0000256" key="17">
    <source>
        <dbReference type="ARBA" id="ARBA00023329"/>
    </source>
</evidence>
<feature type="compositionally biased region" description="Basic and acidic residues" evidence="18">
    <location>
        <begin position="505"/>
        <end position="522"/>
    </location>
</feature>
<evidence type="ECO:0000256" key="10">
    <source>
        <dbReference type="ARBA" id="ARBA00022927"/>
    </source>
</evidence>
<organism evidence="22 23">
    <name type="scientific">Ganoderma sinense ZZ0214-1</name>
    <dbReference type="NCBI Taxonomy" id="1077348"/>
    <lineage>
        <taxon>Eukaryota</taxon>
        <taxon>Fungi</taxon>
        <taxon>Dikarya</taxon>
        <taxon>Basidiomycota</taxon>
        <taxon>Agaricomycotina</taxon>
        <taxon>Agaricomycetes</taxon>
        <taxon>Polyporales</taxon>
        <taxon>Polyporaceae</taxon>
        <taxon>Ganoderma</taxon>
    </lineage>
</organism>
<feature type="transmembrane region" description="Helical" evidence="19">
    <location>
        <begin position="225"/>
        <end position="246"/>
    </location>
</feature>
<feature type="compositionally biased region" description="Basic and acidic residues" evidence="18">
    <location>
        <begin position="438"/>
        <end position="450"/>
    </location>
</feature>
<evidence type="ECO:0000313" key="22">
    <source>
        <dbReference type="EMBL" id="PIL29752.1"/>
    </source>
</evidence>
<keyword evidence="11 19" id="KW-1133">Transmembrane helix</keyword>
<evidence type="ECO:0000256" key="3">
    <source>
        <dbReference type="ARBA" id="ARBA00004472"/>
    </source>
</evidence>
<keyword evidence="23" id="KW-1185">Reference proteome</keyword>
<feature type="region of interest" description="Disordered" evidence="18">
    <location>
        <begin position="855"/>
        <end position="939"/>
    </location>
</feature>
<dbReference type="GO" id="GO:0030659">
    <property type="term" value="C:cytoplasmic vesicle membrane"/>
    <property type="evidence" value="ECO:0007669"/>
    <property type="project" value="UniProtKB-SubCell"/>
</dbReference>
<keyword evidence="10" id="KW-0653">Protein transport</keyword>
<dbReference type="InterPro" id="IPR009011">
    <property type="entry name" value="Man6P_isomerase_rcpt-bd_dom_sf"/>
</dbReference>
<dbReference type="Pfam" id="PF09451">
    <property type="entry name" value="ATG27"/>
    <property type="match status" value="1"/>
</dbReference>
<evidence type="ECO:0000256" key="13">
    <source>
        <dbReference type="ARBA" id="ARBA00023034"/>
    </source>
</evidence>
<feature type="compositionally biased region" description="Low complexity" evidence="18">
    <location>
        <begin position="863"/>
        <end position="923"/>
    </location>
</feature>
<evidence type="ECO:0000259" key="21">
    <source>
        <dbReference type="PROSITE" id="PS51914"/>
    </source>
</evidence>
<protein>
    <recommendedName>
        <fullName evidence="6">Autophagy-related protein 27</fullName>
    </recommendedName>
</protein>
<feature type="region of interest" description="Disordered" evidence="18">
    <location>
        <begin position="600"/>
        <end position="810"/>
    </location>
</feature>
<evidence type="ECO:0000313" key="23">
    <source>
        <dbReference type="Proteomes" id="UP000230002"/>
    </source>
</evidence>
<dbReference type="PANTHER" id="PTHR15071:SF13">
    <property type="entry name" value="AUTOPHAGY-RELATED PROTEIN 27"/>
    <property type="match status" value="1"/>
</dbReference>
<evidence type="ECO:0000256" key="9">
    <source>
        <dbReference type="ARBA" id="ARBA00022729"/>
    </source>
</evidence>
<dbReference type="GO" id="GO:0031966">
    <property type="term" value="C:mitochondrial membrane"/>
    <property type="evidence" value="ECO:0007669"/>
    <property type="project" value="UniProtKB-SubCell"/>
</dbReference>
<feature type="compositionally biased region" description="Polar residues" evidence="18">
    <location>
        <begin position="976"/>
        <end position="988"/>
    </location>
</feature>
<keyword evidence="14" id="KW-0496">Mitochondrion</keyword>
<dbReference type="EMBL" id="AYKW01000019">
    <property type="protein sequence ID" value="PIL29752.1"/>
    <property type="molecule type" value="Genomic_DNA"/>
</dbReference>
<dbReference type="GO" id="GO:0000139">
    <property type="term" value="C:Golgi membrane"/>
    <property type="evidence" value="ECO:0007669"/>
    <property type="project" value="UniProtKB-SubCell"/>
</dbReference>
<feature type="chain" id="PRO_5013668103" description="Autophagy-related protein 27" evidence="20">
    <location>
        <begin position="25"/>
        <end position="1010"/>
    </location>
</feature>
<dbReference type="PANTHER" id="PTHR15071">
    <property type="entry name" value="MANNOSE-6-PHOSPHATE RECEPTOR FAMILY MEMBER"/>
    <property type="match status" value="1"/>
</dbReference>
<keyword evidence="9 20" id="KW-0732">Signal</keyword>
<dbReference type="SUPFAM" id="SSF55658">
    <property type="entry name" value="L9 N-domain-like"/>
    <property type="match status" value="1"/>
</dbReference>
<feature type="compositionally biased region" description="Polar residues" evidence="18">
    <location>
        <begin position="392"/>
        <end position="402"/>
    </location>
</feature>
<evidence type="ECO:0000256" key="1">
    <source>
        <dbReference type="ARBA" id="ARBA00004304"/>
    </source>
</evidence>
<evidence type="ECO:0000256" key="18">
    <source>
        <dbReference type="SAM" id="MobiDB-lite"/>
    </source>
</evidence>
<comment type="subcellular location">
    <subcellularLocation>
        <location evidence="2">Cytoplasmic vesicle membrane</location>
        <topology evidence="2">Single-pass type I membrane protein</topology>
    </subcellularLocation>
    <subcellularLocation>
        <location evidence="4">Golgi apparatus membrane</location>
        <topology evidence="4">Single-pass type I membrane protein</topology>
    </subcellularLocation>
    <subcellularLocation>
        <location evidence="1">Mitochondrion membrane</location>
        <topology evidence="1">Single-pass membrane protein</topology>
    </subcellularLocation>
    <subcellularLocation>
        <location evidence="3">Preautophagosomal structure membrane</location>
        <topology evidence="3">Single-pass type I membrane protein</topology>
    </subcellularLocation>
</comment>
<proteinExistence type="inferred from homology"/>